<proteinExistence type="predicted"/>
<dbReference type="OrthoDB" id="467381at2"/>
<reference evidence="1 2" key="1">
    <citation type="journal article" date="2013" name="Front. Microbiol.">
        <title>Comparative genomic analyses of the cyanobacterium, Lyngbya aestuarii BL J, a powerful hydrogen producer.</title>
        <authorList>
            <person name="Kothari A."/>
            <person name="Vaughn M."/>
            <person name="Garcia-Pichel F."/>
        </authorList>
    </citation>
    <scope>NUCLEOTIDE SEQUENCE [LARGE SCALE GENOMIC DNA]</scope>
    <source>
        <strain evidence="1 2">BL J</strain>
    </source>
</reference>
<sequence length="181" mass="20395">MNLNSLKSENKETNLIKRIVTNWKKSGSAVAMVLISGVLVACDGYENNAVNTPDDNLITNDTEAVETVTSVEEVKENTEEYIGETVTISGEVENVVSLNSFVLEDEENLFDEDEVLVISVENQLEPIVDGENVQVTGEVRRFEITELERDYDLTWDLDIQRELEAEYKDKTVVVADFTRVL</sequence>
<name>U7QQV5_9CYAN</name>
<dbReference type="RefSeq" id="WP_023064162.1">
    <property type="nucleotide sequence ID" value="NZ_AUZM01000002.1"/>
</dbReference>
<evidence type="ECO:0000313" key="1">
    <source>
        <dbReference type="EMBL" id="ERT09662.1"/>
    </source>
</evidence>
<dbReference type="PATRIC" id="fig|1348334.3.peg.381"/>
<protein>
    <submittedName>
        <fullName evidence="1">Uncharacterized protein</fullName>
    </submittedName>
</protein>
<gene>
    <name evidence="1" type="ORF">M595_0385</name>
</gene>
<dbReference type="AlphaFoldDB" id="U7QQV5"/>
<organism evidence="1 2">
    <name type="scientific">Lyngbya aestuarii BL J</name>
    <dbReference type="NCBI Taxonomy" id="1348334"/>
    <lineage>
        <taxon>Bacteria</taxon>
        <taxon>Bacillati</taxon>
        <taxon>Cyanobacteriota</taxon>
        <taxon>Cyanophyceae</taxon>
        <taxon>Oscillatoriophycideae</taxon>
        <taxon>Oscillatoriales</taxon>
        <taxon>Microcoleaceae</taxon>
        <taxon>Lyngbya</taxon>
    </lineage>
</organism>
<evidence type="ECO:0000313" key="2">
    <source>
        <dbReference type="Proteomes" id="UP000017127"/>
    </source>
</evidence>
<keyword evidence="2" id="KW-1185">Reference proteome</keyword>
<dbReference type="Proteomes" id="UP000017127">
    <property type="component" value="Unassembled WGS sequence"/>
</dbReference>
<accession>U7QQV5</accession>
<dbReference type="EMBL" id="AUZM01000002">
    <property type="protein sequence ID" value="ERT09662.1"/>
    <property type="molecule type" value="Genomic_DNA"/>
</dbReference>
<comment type="caution">
    <text evidence="1">The sequence shown here is derived from an EMBL/GenBank/DDBJ whole genome shotgun (WGS) entry which is preliminary data.</text>
</comment>